<evidence type="ECO:0000313" key="7">
    <source>
        <dbReference type="Proteomes" id="UP000199595"/>
    </source>
</evidence>
<evidence type="ECO:0000313" key="6">
    <source>
        <dbReference type="EMBL" id="SDW91179.1"/>
    </source>
</evidence>
<feature type="domain" description="Thioredoxin" evidence="5">
    <location>
        <begin position="234"/>
        <end position="372"/>
    </location>
</feature>
<dbReference type="RefSeq" id="WP_090121542.1">
    <property type="nucleotide sequence ID" value="NZ_FNNJ01000002.1"/>
</dbReference>
<protein>
    <recommendedName>
        <fullName evidence="5">Thioredoxin domain-containing protein</fullName>
    </recommendedName>
</protein>
<dbReference type="PROSITE" id="PS51352">
    <property type="entry name" value="THIOREDOXIN_2"/>
    <property type="match status" value="1"/>
</dbReference>
<dbReference type="SUPFAM" id="SSF52833">
    <property type="entry name" value="Thioredoxin-like"/>
    <property type="match status" value="1"/>
</dbReference>
<dbReference type="STRING" id="762486.SAMN05444411_102445"/>
<evidence type="ECO:0000256" key="2">
    <source>
        <dbReference type="ARBA" id="ARBA00022748"/>
    </source>
</evidence>
<dbReference type="EMBL" id="FNNJ01000002">
    <property type="protein sequence ID" value="SDW91179.1"/>
    <property type="molecule type" value="Genomic_DNA"/>
</dbReference>
<sequence length="372" mass="41639">MRKVILVLVTIFSIISCQKETKKSGKEKGYTINGYTNSLNSSKAYLFDSNNTLADSAIISNNKFQFKGISNGVNFNTILFIKDSLSVDVLLENNDFQLYASINNQLVFGGNAQQNYNTYLEGLNKLEKSKLAIFNTSTIKTSIATQIDNLNSKIYNYKLNSLKSISSTPIKSKILNSILNNDALSINQLIEIKTITDKLDNAKIVENVNTALENLKAIELEKEQQAIKIAKENTPKRQLAPMFAGEGLNGADLSLATVLNGKKAVLIDFWASWCGPCREVTPQVKSIYDRYKSKGFDIVTVSEDRNRAAWKSGIAEDQMLSWNHIYDDNMRIAYMFNVSSIPHMVLVDGNGGIIDRKISAYRLENELKKILK</sequence>
<dbReference type="Pfam" id="PF14289">
    <property type="entry name" value="DUF4369"/>
    <property type="match status" value="1"/>
</dbReference>
<dbReference type="InterPro" id="IPR017937">
    <property type="entry name" value="Thioredoxin_CS"/>
</dbReference>
<comment type="subcellular location">
    <subcellularLocation>
        <location evidence="1">Cell envelope</location>
    </subcellularLocation>
</comment>
<dbReference type="Pfam" id="PF13905">
    <property type="entry name" value="Thioredoxin_8"/>
    <property type="match status" value="1"/>
</dbReference>
<dbReference type="InterPro" id="IPR025380">
    <property type="entry name" value="DUF4369"/>
</dbReference>
<organism evidence="6 7">
    <name type="scientific">Lutibacter oricola</name>
    <dbReference type="NCBI Taxonomy" id="762486"/>
    <lineage>
        <taxon>Bacteria</taxon>
        <taxon>Pseudomonadati</taxon>
        <taxon>Bacteroidota</taxon>
        <taxon>Flavobacteriia</taxon>
        <taxon>Flavobacteriales</taxon>
        <taxon>Flavobacteriaceae</taxon>
        <taxon>Lutibacter</taxon>
    </lineage>
</organism>
<evidence type="ECO:0000256" key="4">
    <source>
        <dbReference type="ARBA" id="ARBA00023284"/>
    </source>
</evidence>
<dbReference type="Gene3D" id="3.40.30.10">
    <property type="entry name" value="Glutaredoxin"/>
    <property type="match status" value="1"/>
</dbReference>
<gene>
    <name evidence="6" type="ORF">SAMN05444411_102445</name>
</gene>
<dbReference type="PANTHER" id="PTHR42852:SF6">
    <property type="entry name" value="THIOL:DISULFIDE INTERCHANGE PROTEIN DSBE"/>
    <property type="match status" value="1"/>
</dbReference>
<keyword evidence="4" id="KW-0676">Redox-active center</keyword>
<name>A0A1H2XG13_9FLAO</name>
<dbReference type="GO" id="GO:0017004">
    <property type="term" value="P:cytochrome complex assembly"/>
    <property type="evidence" value="ECO:0007669"/>
    <property type="project" value="UniProtKB-KW"/>
</dbReference>
<dbReference type="AlphaFoldDB" id="A0A1H2XG13"/>
<dbReference type="Proteomes" id="UP000199595">
    <property type="component" value="Unassembled WGS sequence"/>
</dbReference>
<evidence type="ECO:0000259" key="5">
    <source>
        <dbReference type="PROSITE" id="PS51352"/>
    </source>
</evidence>
<dbReference type="OrthoDB" id="1069091at2"/>
<proteinExistence type="predicted"/>
<evidence type="ECO:0000256" key="1">
    <source>
        <dbReference type="ARBA" id="ARBA00004196"/>
    </source>
</evidence>
<evidence type="ECO:0000256" key="3">
    <source>
        <dbReference type="ARBA" id="ARBA00023157"/>
    </source>
</evidence>
<keyword evidence="3" id="KW-1015">Disulfide bond</keyword>
<dbReference type="InterPro" id="IPR012336">
    <property type="entry name" value="Thioredoxin-like_fold"/>
</dbReference>
<dbReference type="CDD" id="cd02966">
    <property type="entry name" value="TlpA_like_family"/>
    <property type="match status" value="1"/>
</dbReference>
<dbReference type="PROSITE" id="PS51257">
    <property type="entry name" value="PROKAR_LIPOPROTEIN"/>
    <property type="match status" value="1"/>
</dbReference>
<reference evidence="6 7" key="1">
    <citation type="submission" date="2016-10" db="EMBL/GenBank/DDBJ databases">
        <authorList>
            <person name="de Groot N.N."/>
        </authorList>
    </citation>
    <scope>NUCLEOTIDE SEQUENCE [LARGE SCALE GENOMIC DNA]</scope>
    <source>
        <strain evidence="6 7">DSM 24956</strain>
    </source>
</reference>
<keyword evidence="2" id="KW-0201">Cytochrome c-type biogenesis</keyword>
<accession>A0A1H2XG13</accession>
<dbReference type="GO" id="GO:0030313">
    <property type="term" value="C:cell envelope"/>
    <property type="evidence" value="ECO:0007669"/>
    <property type="project" value="UniProtKB-SubCell"/>
</dbReference>
<dbReference type="PROSITE" id="PS00194">
    <property type="entry name" value="THIOREDOXIN_1"/>
    <property type="match status" value="1"/>
</dbReference>
<dbReference type="InterPro" id="IPR036249">
    <property type="entry name" value="Thioredoxin-like_sf"/>
</dbReference>
<keyword evidence="7" id="KW-1185">Reference proteome</keyword>
<dbReference type="InterPro" id="IPR050553">
    <property type="entry name" value="Thioredoxin_ResA/DsbE_sf"/>
</dbReference>
<dbReference type="PANTHER" id="PTHR42852">
    <property type="entry name" value="THIOL:DISULFIDE INTERCHANGE PROTEIN DSBE"/>
    <property type="match status" value="1"/>
</dbReference>
<dbReference type="InterPro" id="IPR013766">
    <property type="entry name" value="Thioredoxin_domain"/>
</dbReference>